<sequence>MDYFQQSLHDLVHQSNQSSKDISAALGMSHQVLINKVNPNNTVNKLTVHELHAIQLLTGNDVVLRAMQGSIILSALKDAPCSIVEAVVSNGKECGDVFSAVQEAMADNRLTERERSKILKEIREAIASLQRTELAVLAHGQV</sequence>
<dbReference type="Proteomes" id="UP000252086">
    <property type="component" value="Unassembled WGS sequence"/>
</dbReference>
<comment type="caution">
    <text evidence="1">The sequence shown here is derived from an EMBL/GenBank/DDBJ whole genome shotgun (WGS) entry which is preliminary data.</text>
</comment>
<dbReference type="Pfam" id="PF06892">
    <property type="entry name" value="Phage_CP76"/>
    <property type="match status" value="1"/>
</dbReference>
<dbReference type="RefSeq" id="WP_181799814.1">
    <property type="nucleotide sequence ID" value="NZ_QNRF01000004.1"/>
</dbReference>
<dbReference type="EMBL" id="QNRF01000004">
    <property type="protein sequence ID" value="RBO83405.1"/>
    <property type="molecule type" value="Genomic_DNA"/>
</dbReference>
<organism evidence="1 2">
    <name type="scientific">Marinomonas aquiplantarum</name>
    <dbReference type="NCBI Taxonomy" id="491951"/>
    <lineage>
        <taxon>Bacteria</taxon>
        <taxon>Pseudomonadati</taxon>
        <taxon>Pseudomonadota</taxon>
        <taxon>Gammaproteobacteria</taxon>
        <taxon>Oceanospirillales</taxon>
        <taxon>Oceanospirillaceae</taxon>
        <taxon>Marinomonas</taxon>
    </lineage>
</organism>
<evidence type="ECO:0000313" key="2">
    <source>
        <dbReference type="Proteomes" id="UP000252086"/>
    </source>
</evidence>
<keyword evidence="2" id="KW-1185">Reference proteome</keyword>
<protein>
    <submittedName>
        <fullName evidence="1">Phage regulatory protein CII</fullName>
    </submittedName>
</protein>
<accession>A0A366D0I3</accession>
<reference evidence="1 2" key="1">
    <citation type="submission" date="2018-06" db="EMBL/GenBank/DDBJ databases">
        <title>Genomic Encyclopedia of Type Strains, Phase III (KMG-III): the genomes of soil and plant-associated and newly described type strains.</title>
        <authorList>
            <person name="Whitman W."/>
        </authorList>
    </citation>
    <scope>NUCLEOTIDE SEQUENCE [LARGE SCALE GENOMIC DNA]</scope>
    <source>
        <strain evidence="1 2">CECT 7732</strain>
    </source>
</reference>
<proteinExistence type="predicted"/>
<dbReference type="GO" id="GO:0003677">
    <property type="term" value="F:DNA binding"/>
    <property type="evidence" value="ECO:0007669"/>
    <property type="project" value="InterPro"/>
</dbReference>
<dbReference type="AlphaFoldDB" id="A0A366D0I3"/>
<dbReference type="InterPro" id="IPR009679">
    <property type="entry name" value="Phage_186_CII-like"/>
</dbReference>
<gene>
    <name evidence="1" type="ORF">DFP76_104223</name>
</gene>
<evidence type="ECO:0000313" key="1">
    <source>
        <dbReference type="EMBL" id="RBO83405.1"/>
    </source>
</evidence>
<name>A0A366D0I3_9GAMM</name>